<comment type="caution">
    <text evidence="3">The sequence shown here is derived from an EMBL/GenBank/DDBJ whole genome shotgun (WGS) entry which is preliminary data.</text>
</comment>
<name>A0AA38IDS4_9CUCU</name>
<dbReference type="EMBL" id="JALNTZ010000004">
    <property type="protein sequence ID" value="KAJ3654040.1"/>
    <property type="molecule type" value="Genomic_DNA"/>
</dbReference>
<sequence>MSSFISGLNKESQLQAFVSAKTLEENKKFLIKSFSKNPTKYGDKIFVQLEDCRTILPERFTEKFDDSVIDDLNRKIANGWKLHFVNKGPIGQTVNIEFIEG</sequence>
<evidence type="ECO:0000313" key="4">
    <source>
        <dbReference type="Proteomes" id="UP001168821"/>
    </source>
</evidence>
<dbReference type="Proteomes" id="UP001168821">
    <property type="component" value="Unassembled WGS sequence"/>
</dbReference>
<evidence type="ECO:0000313" key="2">
    <source>
        <dbReference type="EMBL" id="KAJ3651940.1"/>
    </source>
</evidence>
<evidence type="ECO:0000313" key="3">
    <source>
        <dbReference type="EMBL" id="KAJ3654040.1"/>
    </source>
</evidence>
<proteinExistence type="predicted"/>
<organism evidence="3 4">
    <name type="scientific">Zophobas morio</name>
    <dbReference type="NCBI Taxonomy" id="2755281"/>
    <lineage>
        <taxon>Eukaryota</taxon>
        <taxon>Metazoa</taxon>
        <taxon>Ecdysozoa</taxon>
        <taxon>Arthropoda</taxon>
        <taxon>Hexapoda</taxon>
        <taxon>Insecta</taxon>
        <taxon>Pterygota</taxon>
        <taxon>Neoptera</taxon>
        <taxon>Endopterygota</taxon>
        <taxon>Coleoptera</taxon>
        <taxon>Polyphaga</taxon>
        <taxon>Cucujiformia</taxon>
        <taxon>Tenebrionidae</taxon>
        <taxon>Zophobas</taxon>
    </lineage>
</organism>
<gene>
    <name evidence="1" type="ORF">Zmor_008612</name>
    <name evidence="3" type="ORF">Zmor_013254</name>
    <name evidence="2" type="ORF">Zmor_017944</name>
</gene>
<protein>
    <submittedName>
        <fullName evidence="3">Uncharacterized protein</fullName>
    </submittedName>
</protein>
<accession>A0AA38IDS4</accession>
<evidence type="ECO:0000313" key="1">
    <source>
        <dbReference type="EMBL" id="KAJ3639060.1"/>
    </source>
</evidence>
<keyword evidence="4" id="KW-1185">Reference proteome</keyword>
<dbReference type="EMBL" id="JALNTZ010000020">
    <property type="protein sequence ID" value="KAJ3639060.1"/>
    <property type="molecule type" value="Genomic_DNA"/>
</dbReference>
<dbReference type="EMBL" id="JALNTZ010000005">
    <property type="protein sequence ID" value="KAJ3651940.1"/>
    <property type="molecule type" value="Genomic_DNA"/>
</dbReference>
<dbReference type="AlphaFoldDB" id="A0AA38IDS4"/>
<reference evidence="3" key="1">
    <citation type="journal article" date="2023" name="G3 (Bethesda)">
        <title>Whole genome assemblies of Zophobas morio and Tenebrio molitor.</title>
        <authorList>
            <person name="Kaur S."/>
            <person name="Stinson S.A."/>
            <person name="diCenzo G.C."/>
        </authorList>
    </citation>
    <scope>NUCLEOTIDE SEQUENCE</scope>
    <source>
        <strain evidence="3">QUZm001</strain>
    </source>
</reference>